<gene>
    <name evidence="1" type="primary">PPUP8543</name>
</gene>
<evidence type="ECO:0000313" key="1">
    <source>
        <dbReference type="EMBL" id="JAO05719.1"/>
    </source>
</evidence>
<reference evidence="1" key="1">
    <citation type="submission" date="2014-12" db="EMBL/GenBank/DDBJ databases">
        <title>Parallel Evolution in Life History Adaptation Evident in the Tissue-Specific Poeciliopsis prolifica transcriptome.</title>
        <authorList>
            <person name="Jue N.K."/>
            <person name="Foley R.J."/>
            <person name="Obergfell C."/>
            <person name="Reznick D.N."/>
            <person name="O'Neill R.J."/>
            <person name="O'Neill M.J."/>
        </authorList>
    </citation>
    <scope>NUCLEOTIDE SEQUENCE</scope>
</reference>
<protein>
    <submittedName>
        <fullName evidence="1">PPUP8543</fullName>
    </submittedName>
</protein>
<sequence length="111" mass="12429">PANLRKIIMKIMSRISAQCKHMEVLAHTPCVNQQLNANTGHAAILCSQVPLPNPDWTDWALHLQGNNKATTALHQTAGINYRIYVHAEACQPKTLFYEDGKFVPQVIANKR</sequence>
<organism evidence="1">
    <name type="scientific">Poeciliopsis prolifica</name>
    <name type="common">blackstripe livebearer</name>
    <dbReference type="NCBI Taxonomy" id="188132"/>
    <lineage>
        <taxon>Eukaryota</taxon>
        <taxon>Metazoa</taxon>
        <taxon>Chordata</taxon>
        <taxon>Craniata</taxon>
        <taxon>Vertebrata</taxon>
        <taxon>Euteleostomi</taxon>
        <taxon>Actinopterygii</taxon>
        <taxon>Neopterygii</taxon>
        <taxon>Teleostei</taxon>
        <taxon>Neoteleostei</taxon>
        <taxon>Acanthomorphata</taxon>
        <taxon>Ovalentaria</taxon>
        <taxon>Atherinomorphae</taxon>
        <taxon>Cyprinodontiformes</taxon>
        <taxon>Poeciliidae</taxon>
        <taxon>Poeciliinae</taxon>
        <taxon>Poeciliopsis</taxon>
    </lineage>
</organism>
<name>A0A0S7EKP9_9TELE</name>
<feature type="non-terminal residue" evidence="1">
    <location>
        <position position="1"/>
    </location>
</feature>
<dbReference type="AlphaFoldDB" id="A0A0S7EKP9"/>
<dbReference type="EMBL" id="GBYX01475958">
    <property type="protein sequence ID" value="JAO05719.1"/>
    <property type="molecule type" value="Transcribed_RNA"/>
</dbReference>
<proteinExistence type="predicted"/>
<accession>A0A0S7EKP9</accession>